<keyword evidence="4 6" id="KW-0808">Transferase</keyword>
<dbReference type="PANTHER" id="PTHR11265">
    <property type="entry name" value="S-ADENOSYL-METHYLTRANSFERASE MRAW"/>
    <property type="match status" value="1"/>
</dbReference>
<comment type="subcellular location">
    <subcellularLocation>
        <location evidence="6">Cytoplasm</location>
    </subcellularLocation>
</comment>
<dbReference type="HAMAP" id="MF_01007">
    <property type="entry name" value="16SrRNA_methyltr_H"/>
    <property type="match status" value="1"/>
</dbReference>
<dbReference type="CDD" id="cd02440">
    <property type="entry name" value="AdoMet_MTases"/>
    <property type="match status" value="1"/>
</dbReference>
<dbReference type="InterPro" id="IPR029063">
    <property type="entry name" value="SAM-dependent_MTases_sf"/>
</dbReference>
<evidence type="ECO:0000256" key="3">
    <source>
        <dbReference type="ARBA" id="ARBA00022603"/>
    </source>
</evidence>
<evidence type="ECO:0000256" key="2">
    <source>
        <dbReference type="ARBA" id="ARBA00022552"/>
    </source>
</evidence>
<gene>
    <name evidence="6" type="primary">rsmH</name>
    <name evidence="7" type="ORF">AVDCRST_MAG92-114</name>
</gene>
<evidence type="ECO:0000256" key="1">
    <source>
        <dbReference type="ARBA" id="ARBA00010396"/>
    </source>
</evidence>
<dbReference type="FunFam" id="1.10.150.170:FF:000003">
    <property type="entry name" value="Ribosomal RNA small subunit methyltransferase H"/>
    <property type="match status" value="1"/>
</dbReference>
<dbReference type="NCBIfam" id="TIGR00006">
    <property type="entry name" value="16S rRNA (cytosine(1402)-N(4))-methyltransferase RsmH"/>
    <property type="match status" value="1"/>
</dbReference>
<evidence type="ECO:0000313" key="7">
    <source>
        <dbReference type="EMBL" id="CAA9211578.1"/>
    </source>
</evidence>
<dbReference type="GO" id="GO:0071424">
    <property type="term" value="F:rRNA (cytosine-N4-)-methyltransferase activity"/>
    <property type="evidence" value="ECO:0007669"/>
    <property type="project" value="UniProtKB-UniRule"/>
</dbReference>
<feature type="binding site" evidence="6">
    <location>
        <position position="75"/>
    </location>
    <ligand>
        <name>S-adenosyl-L-methionine</name>
        <dbReference type="ChEBI" id="CHEBI:59789"/>
    </ligand>
</feature>
<dbReference type="InterPro" id="IPR023397">
    <property type="entry name" value="SAM-dep_MeTrfase_MraW_recog"/>
</dbReference>
<sequence length="309" mass="35118">MQNVDFCCTFFNYMETEAQDTQATAFLHIPVLRRELIEGLNIHPGGHYLDATVGGGGHSRLILATAPDIRVTAIDRDGAAINAAKETLAGYESRIQFWQGNFADYQPGDVLFEGIIADLGVSSAQLDIAERGFSFRHGANLDMRMDQRQSLTAAEVINRWEEKQLADAFYKYGEERLSRQIARRIVEQRPFQTTNELAEAIAHSVPRKYRYGRIHPATRVFQALRIVVNQELSSLETFLNKAPNWLKPNARIGIISFHSLEDRIVKHTLRESELLRVLTKKPIIAQENELNENPRSRSAKLRFAERVSL</sequence>
<dbReference type="Gene3D" id="1.10.150.170">
    <property type="entry name" value="Putative methyltransferase TM0872, insert domain"/>
    <property type="match status" value="1"/>
</dbReference>
<evidence type="ECO:0000256" key="4">
    <source>
        <dbReference type="ARBA" id="ARBA00022679"/>
    </source>
</evidence>
<dbReference type="SUPFAM" id="SSF53335">
    <property type="entry name" value="S-adenosyl-L-methionine-dependent methyltransferases"/>
    <property type="match status" value="1"/>
</dbReference>
<feature type="binding site" evidence="6">
    <location>
        <position position="118"/>
    </location>
    <ligand>
        <name>S-adenosyl-L-methionine</name>
        <dbReference type="ChEBI" id="CHEBI:59789"/>
    </ligand>
</feature>
<dbReference type="Gene3D" id="3.40.50.150">
    <property type="entry name" value="Vaccinia Virus protein VP39"/>
    <property type="match status" value="1"/>
</dbReference>
<feature type="binding site" evidence="6">
    <location>
        <position position="102"/>
    </location>
    <ligand>
        <name>S-adenosyl-L-methionine</name>
        <dbReference type="ChEBI" id="CHEBI:59789"/>
    </ligand>
</feature>
<accession>A0A6J4H1B0</accession>
<dbReference type="EMBL" id="CADCTM010000017">
    <property type="protein sequence ID" value="CAA9211578.1"/>
    <property type="molecule type" value="Genomic_DNA"/>
</dbReference>
<comment type="catalytic activity">
    <reaction evidence="6">
        <text>cytidine(1402) in 16S rRNA + S-adenosyl-L-methionine = N(4)-methylcytidine(1402) in 16S rRNA + S-adenosyl-L-homocysteine + H(+)</text>
        <dbReference type="Rhea" id="RHEA:42928"/>
        <dbReference type="Rhea" id="RHEA-COMP:10286"/>
        <dbReference type="Rhea" id="RHEA-COMP:10287"/>
        <dbReference type="ChEBI" id="CHEBI:15378"/>
        <dbReference type="ChEBI" id="CHEBI:57856"/>
        <dbReference type="ChEBI" id="CHEBI:59789"/>
        <dbReference type="ChEBI" id="CHEBI:74506"/>
        <dbReference type="ChEBI" id="CHEBI:82748"/>
        <dbReference type="EC" id="2.1.1.199"/>
    </reaction>
</comment>
<reference evidence="7" key="1">
    <citation type="submission" date="2020-02" db="EMBL/GenBank/DDBJ databases">
        <authorList>
            <person name="Meier V. D."/>
        </authorList>
    </citation>
    <scope>NUCLEOTIDE SEQUENCE</scope>
    <source>
        <strain evidence="7">AVDCRST_MAG92</strain>
    </source>
</reference>
<proteinExistence type="inferred from homology"/>
<dbReference type="InterPro" id="IPR002903">
    <property type="entry name" value="RsmH"/>
</dbReference>
<dbReference type="EC" id="2.1.1.199" evidence="6"/>
<organism evidence="7">
    <name type="scientific">uncultured Coleofasciculus sp</name>
    <dbReference type="NCBI Taxonomy" id="1267456"/>
    <lineage>
        <taxon>Bacteria</taxon>
        <taxon>Bacillati</taxon>
        <taxon>Cyanobacteriota</taxon>
        <taxon>Cyanophyceae</taxon>
        <taxon>Coleofasciculales</taxon>
        <taxon>Coleofasciculaceae</taxon>
        <taxon>Coleofasciculus</taxon>
        <taxon>environmental samples</taxon>
    </lineage>
</organism>
<keyword evidence="2 6" id="KW-0698">rRNA processing</keyword>
<evidence type="ECO:0000256" key="6">
    <source>
        <dbReference type="HAMAP-Rule" id="MF_01007"/>
    </source>
</evidence>
<protein>
    <recommendedName>
        <fullName evidence="6">Ribosomal RNA small subunit methyltransferase H</fullName>
        <ecNumber evidence="6">2.1.1.199</ecNumber>
    </recommendedName>
    <alternativeName>
        <fullName evidence="6">16S rRNA m(4)C1402 methyltransferase</fullName>
    </alternativeName>
    <alternativeName>
        <fullName evidence="6">rRNA (cytosine-N(4)-)-methyltransferase RsmH</fullName>
    </alternativeName>
</protein>
<keyword evidence="6" id="KW-0963">Cytoplasm</keyword>
<dbReference type="GO" id="GO:0070475">
    <property type="term" value="P:rRNA base methylation"/>
    <property type="evidence" value="ECO:0007669"/>
    <property type="project" value="UniProtKB-UniRule"/>
</dbReference>
<keyword evidence="3 6" id="KW-0489">Methyltransferase</keyword>
<feature type="binding site" evidence="6">
    <location>
        <begin position="56"/>
        <end position="58"/>
    </location>
    <ligand>
        <name>S-adenosyl-L-methionine</name>
        <dbReference type="ChEBI" id="CHEBI:59789"/>
    </ligand>
</feature>
<dbReference type="AlphaFoldDB" id="A0A6J4H1B0"/>
<dbReference type="GO" id="GO:0005737">
    <property type="term" value="C:cytoplasm"/>
    <property type="evidence" value="ECO:0007669"/>
    <property type="project" value="UniProtKB-SubCell"/>
</dbReference>
<dbReference type="PIRSF" id="PIRSF004486">
    <property type="entry name" value="MraW"/>
    <property type="match status" value="1"/>
</dbReference>
<comment type="function">
    <text evidence="6">Specifically methylates the N4 position of cytidine in position 1402 (C1402) of 16S rRNA.</text>
</comment>
<dbReference type="PANTHER" id="PTHR11265:SF0">
    <property type="entry name" value="12S RRNA N4-METHYLCYTIDINE METHYLTRANSFERASE"/>
    <property type="match status" value="1"/>
</dbReference>
<evidence type="ECO:0000256" key="5">
    <source>
        <dbReference type="ARBA" id="ARBA00022691"/>
    </source>
</evidence>
<comment type="similarity">
    <text evidence="1 6">Belongs to the methyltransferase superfamily. RsmH family.</text>
</comment>
<name>A0A6J4H1B0_9CYAN</name>
<feature type="binding site" evidence="6">
    <location>
        <position position="125"/>
    </location>
    <ligand>
        <name>S-adenosyl-L-methionine</name>
        <dbReference type="ChEBI" id="CHEBI:59789"/>
    </ligand>
</feature>
<dbReference type="Pfam" id="PF01795">
    <property type="entry name" value="Methyltransf_5"/>
    <property type="match status" value="1"/>
</dbReference>
<keyword evidence="5 6" id="KW-0949">S-adenosyl-L-methionine</keyword>
<dbReference type="SUPFAM" id="SSF81799">
    <property type="entry name" value="Putative methyltransferase TM0872, insert domain"/>
    <property type="match status" value="1"/>
</dbReference>